<dbReference type="Proteomes" id="UP000248882">
    <property type="component" value="Unassembled WGS sequence"/>
</dbReference>
<evidence type="ECO:0000256" key="2">
    <source>
        <dbReference type="ARBA" id="ARBA00022490"/>
    </source>
</evidence>
<dbReference type="GO" id="GO:0004757">
    <property type="term" value="F:sepiapterin reductase (NADP+) activity"/>
    <property type="evidence" value="ECO:0007669"/>
    <property type="project" value="TreeGrafter"/>
</dbReference>
<evidence type="ECO:0000256" key="3">
    <source>
        <dbReference type="ARBA" id="ARBA00022857"/>
    </source>
</evidence>
<dbReference type="GO" id="GO:0005737">
    <property type="term" value="C:cytoplasm"/>
    <property type="evidence" value="ECO:0007669"/>
    <property type="project" value="UniProtKB-SubCell"/>
</dbReference>
<evidence type="ECO:0000313" key="5">
    <source>
        <dbReference type="EMBL" id="PZX46454.1"/>
    </source>
</evidence>
<dbReference type="PROSITE" id="PS00061">
    <property type="entry name" value="ADH_SHORT"/>
    <property type="match status" value="1"/>
</dbReference>
<dbReference type="InterPro" id="IPR020904">
    <property type="entry name" value="Sc_DH/Rdtase_CS"/>
</dbReference>
<reference evidence="5 6" key="1">
    <citation type="submission" date="2018-06" db="EMBL/GenBank/DDBJ databases">
        <title>Genomic Encyclopedia of Archaeal and Bacterial Type Strains, Phase II (KMG-II): from individual species to whole genera.</title>
        <authorList>
            <person name="Goeker M."/>
        </authorList>
    </citation>
    <scope>NUCLEOTIDE SEQUENCE [LARGE SCALE GENOMIC DNA]</scope>
    <source>
        <strain evidence="5 6">DSM 19830</strain>
    </source>
</reference>
<accession>A0A2W7QCW4</accession>
<dbReference type="PANTHER" id="PTHR44085">
    <property type="entry name" value="SEPIAPTERIN REDUCTASE"/>
    <property type="match status" value="1"/>
</dbReference>
<keyword evidence="6" id="KW-1185">Reference proteome</keyword>
<dbReference type="GO" id="GO:0006729">
    <property type="term" value="P:tetrahydrobiopterin biosynthetic process"/>
    <property type="evidence" value="ECO:0007669"/>
    <property type="project" value="TreeGrafter"/>
</dbReference>
<proteinExistence type="predicted"/>
<organism evidence="5 6">
    <name type="scientific">Algoriphagus chordae</name>
    <dbReference type="NCBI Taxonomy" id="237019"/>
    <lineage>
        <taxon>Bacteria</taxon>
        <taxon>Pseudomonadati</taxon>
        <taxon>Bacteroidota</taxon>
        <taxon>Cytophagia</taxon>
        <taxon>Cytophagales</taxon>
        <taxon>Cyclobacteriaceae</taxon>
        <taxon>Algoriphagus</taxon>
    </lineage>
</organism>
<dbReference type="OrthoDB" id="9794387at2"/>
<dbReference type="AlphaFoldDB" id="A0A2W7QCW4"/>
<dbReference type="Gene3D" id="3.40.50.720">
    <property type="entry name" value="NAD(P)-binding Rossmann-like Domain"/>
    <property type="match status" value="1"/>
</dbReference>
<dbReference type="EMBL" id="QKZT01000031">
    <property type="protein sequence ID" value="PZX46454.1"/>
    <property type="molecule type" value="Genomic_DNA"/>
</dbReference>
<comment type="subcellular location">
    <subcellularLocation>
        <location evidence="1">Cytoplasm</location>
    </subcellularLocation>
</comment>
<comment type="caution">
    <text evidence="5">The sequence shown here is derived from an EMBL/GenBank/DDBJ whole genome shotgun (WGS) entry which is preliminary data.</text>
</comment>
<dbReference type="PANTHER" id="PTHR44085:SF2">
    <property type="entry name" value="SEPIAPTERIN REDUCTASE"/>
    <property type="match status" value="1"/>
</dbReference>
<evidence type="ECO:0000313" key="6">
    <source>
        <dbReference type="Proteomes" id="UP000248882"/>
    </source>
</evidence>
<dbReference type="Pfam" id="PF00106">
    <property type="entry name" value="adh_short"/>
    <property type="match status" value="1"/>
</dbReference>
<dbReference type="InterPro" id="IPR002347">
    <property type="entry name" value="SDR_fam"/>
</dbReference>
<dbReference type="RefSeq" id="WP_111323217.1">
    <property type="nucleotide sequence ID" value="NZ_QKZT01000031.1"/>
</dbReference>
<keyword evidence="4" id="KW-0560">Oxidoreductase</keyword>
<evidence type="ECO:0000256" key="1">
    <source>
        <dbReference type="ARBA" id="ARBA00004496"/>
    </source>
</evidence>
<keyword evidence="3" id="KW-0521">NADP</keyword>
<name>A0A2W7QCW4_9BACT</name>
<protein>
    <submittedName>
        <fullName evidence="5">Benzil reductase ((S)-benzoin forming)</fullName>
    </submittedName>
</protein>
<gene>
    <name evidence="5" type="ORF">LV85_04261</name>
</gene>
<sequence>MSKSLLILTGHSQGLGRAIMDTYLQKDDFEVIAISRTVLGLGNPNLTEHSIDLGDLEVLENELPKLFPTADYKEIIMINNAGWIGEIKPVGSMQVKHMRIQVNVNLLAPMYLTSAFVDAYKDSSAKKIICNISSGAASKPVEGWGGYCSTKAAIAMFTQVAAKENKDPLFRFFSLAPGIVDTAMQDEIRQSDELDFPQIERFKNYKEDGELSSPEQVAAKICYMLGNESKFQDVIQDVRNFDLP</sequence>
<dbReference type="PRINTS" id="PR00081">
    <property type="entry name" value="GDHRDH"/>
</dbReference>
<dbReference type="InterPro" id="IPR036291">
    <property type="entry name" value="NAD(P)-bd_dom_sf"/>
</dbReference>
<keyword evidence="2" id="KW-0963">Cytoplasm</keyword>
<dbReference type="SUPFAM" id="SSF51735">
    <property type="entry name" value="NAD(P)-binding Rossmann-fold domains"/>
    <property type="match status" value="1"/>
</dbReference>
<evidence type="ECO:0000256" key="4">
    <source>
        <dbReference type="ARBA" id="ARBA00023002"/>
    </source>
</evidence>
<dbReference type="InterPro" id="IPR051721">
    <property type="entry name" value="Biopterin_syn/organic_redct"/>
</dbReference>